<dbReference type="EMBL" id="JARQZJ010000092">
    <property type="protein sequence ID" value="KAK9884081.1"/>
    <property type="molecule type" value="Genomic_DNA"/>
</dbReference>
<dbReference type="AlphaFoldDB" id="A0AAW1UKE5"/>
<accession>A0AAW1UKE5</accession>
<gene>
    <name evidence="1" type="ORF">WA026_005019</name>
</gene>
<proteinExistence type="predicted"/>
<comment type="caution">
    <text evidence="1">The sequence shown here is derived from an EMBL/GenBank/DDBJ whole genome shotgun (WGS) entry which is preliminary data.</text>
</comment>
<name>A0AAW1UKE5_9CUCU</name>
<evidence type="ECO:0000313" key="2">
    <source>
        <dbReference type="Proteomes" id="UP001431783"/>
    </source>
</evidence>
<keyword evidence="2" id="KW-1185">Reference proteome</keyword>
<reference evidence="1 2" key="1">
    <citation type="submission" date="2023-03" db="EMBL/GenBank/DDBJ databases">
        <title>Genome insight into feeding habits of ladybird beetles.</title>
        <authorList>
            <person name="Li H.-S."/>
            <person name="Huang Y.-H."/>
            <person name="Pang H."/>
        </authorList>
    </citation>
    <scope>NUCLEOTIDE SEQUENCE [LARGE SCALE GENOMIC DNA]</scope>
    <source>
        <strain evidence="1">SYSU_2023b</strain>
        <tissue evidence="1">Whole body</tissue>
    </source>
</reference>
<organism evidence="1 2">
    <name type="scientific">Henosepilachna vigintioctopunctata</name>
    <dbReference type="NCBI Taxonomy" id="420089"/>
    <lineage>
        <taxon>Eukaryota</taxon>
        <taxon>Metazoa</taxon>
        <taxon>Ecdysozoa</taxon>
        <taxon>Arthropoda</taxon>
        <taxon>Hexapoda</taxon>
        <taxon>Insecta</taxon>
        <taxon>Pterygota</taxon>
        <taxon>Neoptera</taxon>
        <taxon>Endopterygota</taxon>
        <taxon>Coleoptera</taxon>
        <taxon>Polyphaga</taxon>
        <taxon>Cucujiformia</taxon>
        <taxon>Coccinelloidea</taxon>
        <taxon>Coccinellidae</taxon>
        <taxon>Epilachninae</taxon>
        <taxon>Epilachnini</taxon>
        <taxon>Henosepilachna</taxon>
    </lineage>
</organism>
<dbReference type="Proteomes" id="UP001431783">
    <property type="component" value="Unassembled WGS sequence"/>
</dbReference>
<protein>
    <submittedName>
        <fullName evidence="1">Uncharacterized protein</fullName>
    </submittedName>
</protein>
<sequence>MTEWHYPYFANCSFPLTNSKFASDHRQLDKTCNLISPLPNWMTPYTNMPYEANIGHYDFSGAKKPPSYRNYDKSHRSIQVKVSPGPVGLGKMDPVSYQIVNKIVCENNGVINEGTFDYNDANLVNLRNEQICIYDAKLVNLMDKDRMKKWYVVYVFVVCCGGDVKEYKCRNNCRLFRILEPNFP</sequence>
<evidence type="ECO:0000313" key="1">
    <source>
        <dbReference type="EMBL" id="KAK9884081.1"/>
    </source>
</evidence>